<feature type="transmembrane region" description="Helical" evidence="2">
    <location>
        <begin position="238"/>
        <end position="256"/>
    </location>
</feature>
<feature type="transmembrane region" description="Helical" evidence="2">
    <location>
        <begin position="268"/>
        <end position="293"/>
    </location>
</feature>
<dbReference type="Pfam" id="PF04203">
    <property type="entry name" value="Sortase"/>
    <property type="match status" value="1"/>
</dbReference>
<dbReference type="Gene3D" id="2.40.260.10">
    <property type="entry name" value="Sortase"/>
    <property type="match status" value="1"/>
</dbReference>
<feature type="transmembrane region" description="Helical" evidence="2">
    <location>
        <begin position="21"/>
        <end position="38"/>
    </location>
</feature>
<dbReference type="NCBIfam" id="NF033747">
    <property type="entry name" value="class_E_sortase"/>
    <property type="match status" value="1"/>
</dbReference>
<dbReference type="InterPro" id="IPR005754">
    <property type="entry name" value="Sortase"/>
</dbReference>
<name>A0A6J6WBG4_9ZZZZ</name>
<gene>
    <name evidence="3" type="ORF">UFOPK2958_00508</name>
</gene>
<evidence type="ECO:0000256" key="2">
    <source>
        <dbReference type="SAM" id="Phobius"/>
    </source>
</evidence>
<dbReference type="SUPFAM" id="SSF63817">
    <property type="entry name" value="Sortase"/>
    <property type="match status" value="1"/>
</dbReference>
<keyword evidence="2" id="KW-0812">Transmembrane</keyword>
<evidence type="ECO:0000313" key="3">
    <source>
        <dbReference type="EMBL" id="CAB4780614.1"/>
    </source>
</evidence>
<dbReference type="InterPro" id="IPR023365">
    <property type="entry name" value="Sortase_dom-sf"/>
</dbReference>
<keyword evidence="2" id="KW-0472">Membrane</keyword>
<reference evidence="3" key="1">
    <citation type="submission" date="2020-05" db="EMBL/GenBank/DDBJ databases">
        <authorList>
            <person name="Chiriac C."/>
            <person name="Salcher M."/>
            <person name="Ghai R."/>
            <person name="Kavagutti S V."/>
        </authorList>
    </citation>
    <scope>NUCLEOTIDE SEQUENCE</scope>
</reference>
<dbReference type="EMBL" id="CAFAAB010000041">
    <property type="protein sequence ID" value="CAB4780614.1"/>
    <property type="molecule type" value="Genomic_DNA"/>
</dbReference>
<dbReference type="AlphaFoldDB" id="A0A6J6WBG4"/>
<dbReference type="InterPro" id="IPR053465">
    <property type="entry name" value="Sortase_Class_E"/>
</dbReference>
<sequence length="297" mass="32377">MSTRSREPRLAQILRETGRTLITLGILVLLFAGYQNWITDTTQHRSQTALQHEVTKVITGKPVTSVIGPNTPLPTSKDPGVGHWLGVISIPTISLSQVIVDGTDKSQLQLGPGHYIGTAMPGEAGNVAIAGHRTTWGRPFRNLDKLHMGDQIFITTPRAAIMYRVIWIKVVSPSDTSVVAPTKTPSLTLTTCNPPYSAASRLVVRAELGAVGKIHTDTPTWTVTEKQSSPLLKNQEHYPKWPVLLYGLLLALILLVGELRRRRTSRPVVVTVATLVLALPVTLLWFNAIAHVLPAGI</sequence>
<dbReference type="NCBIfam" id="TIGR01076">
    <property type="entry name" value="sortase_fam"/>
    <property type="match status" value="1"/>
</dbReference>
<evidence type="ECO:0000256" key="1">
    <source>
        <dbReference type="ARBA" id="ARBA00022801"/>
    </source>
</evidence>
<proteinExistence type="predicted"/>
<dbReference type="InterPro" id="IPR042003">
    <property type="entry name" value="Sortase_E"/>
</dbReference>
<keyword evidence="2" id="KW-1133">Transmembrane helix</keyword>
<dbReference type="GO" id="GO:0016787">
    <property type="term" value="F:hydrolase activity"/>
    <property type="evidence" value="ECO:0007669"/>
    <property type="project" value="UniProtKB-KW"/>
</dbReference>
<dbReference type="CDD" id="cd05830">
    <property type="entry name" value="Sortase_E"/>
    <property type="match status" value="1"/>
</dbReference>
<keyword evidence="1" id="KW-0378">Hydrolase</keyword>
<organism evidence="3">
    <name type="scientific">freshwater metagenome</name>
    <dbReference type="NCBI Taxonomy" id="449393"/>
    <lineage>
        <taxon>unclassified sequences</taxon>
        <taxon>metagenomes</taxon>
        <taxon>ecological metagenomes</taxon>
    </lineage>
</organism>
<protein>
    <submittedName>
        <fullName evidence="3">Unannotated protein</fullName>
    </submittedName>
</protein>
<accession>A0A6J6WBG4</accession>